<evidence type="ECO:0000259" key="2">
    <source>
        <dbReference type="SMART" id="SM01259"/>
    </source>
</evidence>
<name>A0AAX2J822_9FUSO</name>
<proteinExistence type="predicted"/>
<sequence>MNRFLNWDFFVIVGMIGQVFFSMRFIVQWIASEKAGKSVIPFSFWIFSLGGSSLLLVYAIYRKDPVFILGQAPNLLIYSRNIYLIKKKRS</sequence>
<keyword evidence="1" id="KW-1133">Transmembrane helix</keyword>
<dbReference type="GO" id="GO:0016020">
    <property type="term" value="C:membrane"/>
    <property type="evidence" value="ECO:0007669"/>
    <property type="project" value="GOC"/>
</dbReference>
<evidence type="ECO:0000256" key="1">
    <source>
        <dbReference type="SAM" id="Phobius"/>
    </source>
</evidence>
<evidence type="ECO:0000313" key="4">
    <source>
        <dbReference type="Proteomes" id="UP000249008"/>
    </source>
</evidence>
<dbReference type="Gene3D" id="1.20.1280.290">
    <property type="match status" value="1"/>
</dbReference>
<dbReference type="InterPro" id="IPR011499">
    <property type="entry name" value="Lipid_A_biosynth_N"/>
</dbReference>
<dbReference type="Proteomes" id="UP000249008">
    <property type="component" value="Chromosome 1"/>
</dbReference>
<dbReference type="EMBL" id="LS483487">
    <property type="protein sequence ID" value="SQJ00562.1"/>
    <property type="molecule type" value="Genomic_DNA"/>
</dbReference>
<dbReference type="AlphaFoldDB" id="A0AAX2J822"/>
<dbReference type="SMART" id="SM01259">
    <property type="entry name" value="LAB_N"/>
    <property type="match status" value="1"/>
</dbReference>
<dbReference type="Pfam" id="PF07578">
    <property type="entry name" value="LAB_N"/>
    <property type="match status" value="1"/>
</dbReference>
<dbReference type="PIRSF" id="PIRSF028440">
    <property type="entry name" value="UCP_LAB_N"/>
    <property type="match status" value="1"/>
</dbReference>
<feature type="transmembrane region" description="Helical" evidence="1">
    <location>
        <begin position="6"/>
        <end position="27"/>
    </location>
</feature>
<dbReference type="GO" id="GO:0008915">
    <property type="term" value="F:lipid-A-disaccharide synthase activity"/>
    <property type="evidence" value="ECO:0007669"/>
    <property type="project" value="InterPro"/>
</dbReference>
<feature type="domain" description="Lipid A biosynthesis N-terminal" evidence="2">
    <location>
        <begin position="13"/>
        <end position="84"/>
    </location>
</feature>
<accession>A0AAX2J822</accession>
<gene>
    <name evidence="3" type="ORF">NCTC12112_00849</name>
</gene>
<keyword evidence="1" id="KW-0812">Transmembrane</keyword>
<dbReference type="RefSeq" id="WP_005976476.1">
    <property type="nucleotide sequence ID" value="NZ_BAABXY010000001.1"/>
</dbReference>
<organism evidence="3 4">
    <name type="scientific">Fusobacterium ulcerans</name>
    <dbReference type="NCBI Taxonomy" id="861"/>
    <lineage>
        <taxon>Bacteria</taxon>
        <taxon>Fusobacteriati</taxon>
        <taxon>Fusobacteriota</taxon>
        <taxon>Fusobacteriia</taxon>
        <taxon>Fusobacteriales</taxon>
        <taxon>Fusobacteriaceae</taxon>
        <taxon>Fusobacterium</taxon>
    </lineage>
</organism>
<reference evidence="3 4" key="1">
    <citation type="submission" date="2018-06" db="EMBL/GenBank/DDBJ databases">
        <authorList>
            <consortium name="Pathogen Informatics"/>
            <person name="Doyle S."/>
        </authorList>
    </citation>
    <scope>NUCLEOTIDE SEQUENCE [LARGE SCALE GENOMIC DNA]</scope>
    <source>
        <strain evidence="3 4">NCTC12112</strain>
    </source>
</reference>
<feature type="transmembrane region" description="Helical" evidence="1">
    <location>
        <begin position="39"/>
        <end position="61"/>
    </location>
</feature>
<evidence type="ECO:0000313" key="3">
    <source>
        <dbReference type="EMBL" id="SQJ00562.1"/>
    </source>
</evidence>
<dbReference type="GO" id="GO:0009245">
    <property type="term" value="P:lipid A biosynthetic process"/>
    <property type="evidence" value="ECO:0007669"/>
    <property type="project" value="InterPro"/>
</dbReference>
<dbReference type="InterPro" id="IPR014546">
    <property type="entry name" value="UCP028440_lipidA_biosyn"/>
</dbReference>
<keyword evidence="1" id="KW-0472">Membrane</keyword>
<protein>
    <submittedName>
        <fullName evidence="3">Lipid-A-disaccharide synthase</fullName>
    </submittedName>
</protein>
<dbReference type="GeneID" id="78455431"/>
<dbReference type="KEGG" id="ful:C4N20_11460"/>